<feature type="domain" description="Thioesterase" evidence="3">
    <location>
        <begin position="193"/>
        <end position="268"/>
    </location>
</feature>
<evidence type="ECO:0000313" key="4">
    <source>
        <dbReference type="EMBL" id="CAB4708829.1"/>
    </source>
</evidence>
<dbReference type="GO" id="GO:0047617">
    <property type="term" value="F:fatty acyl-CoA hydrolase activity"/>
    <property type="evidence" value="ECO:0007669"/>
    <property type="project" value="InterPro"/>
</dbReference>
<accession>A0A6J6QD29</accession>
<protein>
    <submittedName>
        <fullName evidence="4">Unannotated protein</fullName>
    </submittedName>
</protein>
<dbReference type="NCBIfam" id="TIGR00369">
    <property type="entry name" value="unchar_dom_1"/>
    <property type="match status" value="1"/>
</dbReference>
<evidence type="ECO:0000313" key="5">
    <source>
        <dbReference type="EMBL" id="CAB4741690.1"/>
    </source>
</evidence>
<dbReference type="InterPro" id="IPR006683">
    <property type="entry name" value="Thioestr_dom"/>
</dbReference>
<dbReference type="InterPro" id="IPR003736">
    <property type="entry name" value="PAAI_dom"/>
</dbReference>
<evidence type="ECO:0000259" key="3">
    <source>
        <dbReference type="Pfam" id="PF03061"/>
    </source>
</evidence>
<evidence type="ECO:0000256" key="2">
    <source>
        <dbReference type="ARBA" id="ARBA00022801"/>
    </source>
</evidence>
<evidence type="ECO:0000256" key="1">
    <source>
        <dbReference type="ARBA" id="ARBA00008324"/>
    </source>
</evidence>
<reference evidence="4" key="1">
    <citation type="submission" date="2020-05" db="EMBL/GenBank/DDBJ databases">
        <authorList>
            <person name="Chiriac C."/>
            <person name="Salcher M."/>
            <person name="Ghai R."/>
            <person name="Kavagutti S V."/>
        </authorList>
    </citation>
    <scope>NUCLEOTIDE SEQUENCE</scope>
</reference>
<dbReference type="EMBL" id="CAEZYY010000003">
    <property type="protein sequence ID" value="CAB4741690.1"/>
    <property type="molecule type" value="Genomic_DNA"/>
</dbReference>
<dbReference type="PANTHER" id="PTHR21660:SF1">
    <property type="entry name" value="ACYL-COENZYME A THIOESTERASE 13"/>
    <property type="match status" value="1"/>
</dbReference>
<gene>
    <name evidence="4" type="ORF">UFOPK2602_01024</name>
    <name evidence="5" type="ORF">UFOPK2806_00425</name>
    <name evidence="6" type="ORF">UFOPK4306_00520</name>
</gene>
<organism evidence="4">
    <name type="scientific">freshwater metagenome</name>
    <dbReference type="NCBI Taxonomy" id="449393"/>
    <lineage>
        <taxon>unclassified sequences</taxon>
        <taxon>metagenomes</taxon>
        <taxon>ecological metagenomes</taxon>
    </lineage>
</organism>
<comment type="similarity">
    <text evidence="1">Belongs to the thioesterase PaaI family.</text>
</comment>
<dbReference type="InterPro" id="IPR039298">
    <property type="entry name" value="ACOT13"/>
</dbReference>
<dbReference type="PANTHER" id="PTHR21660">
    <property type="entry name" value="THIOESTERASE SUPERFAMILY MEMBER-RELATED"/>
    <property type="match status" value="1"/>
</dbReference>
<dbReference type="EMBL" id="CAFBQP010000014">
    <property type="protein sequence ID" value="CAB5056145.1"/>
    <property type="molecule type" value="Genomic_DNA"/>
</dbReference>
<dbReference type="Gene3D" id="3.10.129.10">
    <property type="entry name" value="Hotdog Thioesterase"/>
    <property type="match status" value="2"/>
</dbReference>
<proteinExistence type="inferred from homology"/>
<dbReference type="CDD" id="cd03443">
    <property type="entry name" value="PaaI_thioesterase"/>
    <property type="match status" value="1"/>
</dbReference>
<keyword evidence="2" id="KW-0378">Hydrolase</keyword>
<dbReference type="AlphaFoldDB" id="A0A6J6QD29"/>
<feature type="domain" description="Thioesterase" evidence="3">
    <location>
        <begin position="45"/>
        <end position="85"/>
    </location>
</feature>
<name>A0A6J6QD29_9ZZZZ</name>
<dbReference type="EMBL" id="CAEZXX010000060">
    <property type="protein sequence ID" value="CAB4708829.1"/>
    <property type="molecule type" value="Genomic_DNA"/>
</dbReference>
<dbReference type="SUPFAM" id="SSF54637">
    <property type="entry name" value="Thioesterase/thiol ester dehydrase-isomerase"/>
    <property type="match status" value="2"/>
</dbReference>
<dbReference type="InterPro" id="IPR029069">
    <property type="entry name" value="HotDog_dom_sf"/>
</dbReference>
<dbReference type="Pfam" id="PF03061">
    <property type="entry name" value="4HBT"/>
    <property type="match status" value="2"/>
</dbReference>
<sequence>MHPQQSVETPAEHLFGVGKTDWDTLTVVQTSPPAILDDDGALPPGVLCLLLDHVIGSAISTYLDEHQRMVTSHMHLEFLRPIEPGAGPIVGRIGEVDLVPSSAFCTGTASLPSGELVSRYSARFAVFSGGEQGGGLVTDEVPPPQPTEPPVPHEWTASPIHQVLGTQVLSSESGRVRLTVRAGAHLANERDGVHGGVGGVIGERACELAIRSLAGSGHRYRPAEMRVLFVRPIAASGTDIAVEAEVGFLGRTTGTTTARIYRPDGKLAVQVDAVHIVR</sequence>
<evidence type="ECO:0000313" key="6">
    <source>
        <dbReference type="EMBL" id="CAB5056145.1"/>
    </source>
</evidence>